<dbReference type="Pfam" id="PF08281">
    <property type="entry name" value="Sigma70_r4_2"/>
    <property type="match status" value="1"/>
</dbReference>
<organism evidence="10 11">
    <name type="scientific">Microbacterium koreense</name>
    <dbReference type="NCBI Taxonomy" id="323761"/>
    <lineage>
        <taxon>Bacteria</taxon>
        <taxon>Bacillati</taxon>
        <taxon>Actinomycetota</taxon>
        <taxon>Actinomycetes</taxon>
        <taxon>Micrococcales</taxon>
        <taxon>Microbacteriaceae</taxon>
        <taxon>Microbacterium</taxon>
    </lineage>
</organism>
<gene>
    <name evidence="10" type="ORF">ACFQZV_12910</name>
</gene>
<feature type="compositionally biased region" description="Pro residues" evidence="6">
    <location>
        <begin position="456"/>
        <end position="517"/>
    </location>
</feature>
<dbReference type="Gene3D" id="1.10.1740.10">
    <property type="match status" value="1"/>
</dbReference>
<dbReference type="SUPFAM" id="SSF88659">
    <property type="entry name" value="Sigma3 and sigma4 domains of RNA polymerase sigma factors"/>
    <property type="match status" value="1"/>
</dbReference>
<evidence type="ECO:0000256" key="1">
    <source>
        <dbReference type="ARBA" id="ARBA00010641"/>
    </source>
</evidence>
<keyword evidence="3" id="KW-0731">Sigma factor</keyword>
<dbReference type="Gene3D" id="1.10.10.10">
    <property type="entry name" value="Winged helix-like DNA-binding domain superfamily/Winged helix DNA-binding domain"/>
    <property type="match status" value="1"/>
</dbReference>
<dbReference type="Proteomes" id="UP001597042">
    <property type="component" value="Unassembled WGS sequence"/>
</dbReference>
<dbReference type="EMBL" id="JBHTIM010000001">
    <property type="protein sequence ID" value="MFD0782196.1"/>
    <property type="molecule type" value="Genomic_DNA"/>
</dbReference>
<feature type="domain" description="Putative zinc-finger" evidence="9">
    <location>
        <begin position="195"/>
        <end position="229"/>
    </location>
</feature>
<evidence type="ECO:0000259" key="9">
    <source>
        <dbReference type="Pfam" id="PF13490"/>
    </source>
</evidence>
<evidence type="ECO:0000256" key="3">
    <source>
        <dbReference type="ARBA" id="ARBA00023082"/>
    </source>
</evidence>
<evidence type="ECO:0000313" key="10">
    <source>
        <dbReference type="EMBL" id="MFD0782196.1"/>
    </source>
</evidence>
<evidence type="ECO:0000256" key="4">
    <source>
        <dbReference type="ARBA" id="ARBA00023125"/>
    </source>
</evidence>
<keyword evidence="5" id="KW-0804">Transcription</keyword>
<accession>A0ABW2ZU53</accession>
<dbReference type="SUPFAM" id="SSF88946">
    <property type="entry name" value="Sigma2 domain of RNA polymerase sigma factors"/>
    <property type="match status" value="1"/>
</dbReference>
<dbReference type="NCBIfam" id="TIGR02937">
    <property type="entry name" value="sigma70-ECF"/>
    <property type="match status" value="1"/>
</dbReference>
<feature type="region of interest" description="Disordered" evidence="6">
    <location>
        <begin position="395"/>
        <end position="531"/>
    </location>
</feature>
<dbReference type="InterPro" id="IPR014284">
    <property type="entry name" value="RNA_pol_sigma-70_dom"/>
</dbReference>
<feature type="compositionally biased region" description="Low complexity" evidence="6">
    <location>
        <begin position="426"/>
        <end position="437"/>
    </location>
</feature>
<comment type="caution">
    <text evidence="10">The sequence shown here is derived from an EMBL/GenBank/DDBJ whole genome shotgun (WGS) entry which is preliminary data.</text>
</comment>
<evidence type="ECO:0000256" key="6">
    <source>
        <dbReference type="SAM" id="MobiDB-lite"/>
    </source>
</evidence>
<evidence type="ECO:0000313" key="11">
    <source>
        <dbReference type="Proteomes" id="UP001597042"/>
    </source>
</evidence>
<comment type="similarity">
    <text evidence="1">Belongs to the sigma-70 factor family. ECF subfamily.</text>
</comment>
<protein>
    <submittedName>
        <fullName evidence="10">Sigma-70 family RNA polymerase sigma factor</fullName>
    </submittedName>
</protein>
<dbReference type="InterPro" id="IPR027383">
    <property type="entry name" value="Znf_put"/>
</dbReference>
<evidence type="ECO:0000259" key="8">
    <source>
        <dbReference type="Pfam" id="PF08281"/>
    </source>
</evidence>
<name>A0ABW2ZU53_9MICO</name>
<reference evidence="11" key="1">
    <citation type="journal article" date="2019" name="Int. J. Syst. Evol. Microbiol.">
        <title>The Global Catalogue of Microorganisms (GCM) 10K type strain sequencing project: providing services to taxonomists for standard genome sequencing and annotation.</title>
        <authorList>
            <consortium name="The Broad Institute Genomics Platform"/>
            <consortium name="The Broad Institute Genome Sequencing Center for Infectious Disease"/>
            <person name="Wu L."/>
            <person name="Ma J."/>
        </authorList>
    </citation>
    <scope>NUCLEOTIDE SEQUENCE [LARGE SCALE GENOMIC DNA]</scope>
    <source>
        <strain evidence="11">CCUG 50754</strain>
    </source>
</reference>
<proteinExistence type="inferred from homology"/>
<dbReference type="InterPro" id="IPR039425">
    <property type="entry name" value="RNA_pol_sigma-70-like"/>
</dbReference>
<keyword evidence="11" id="KW-1185">Reference proteome</keyword>
<dbReference type="RefSeq" id="WP_378783341.1">
    <property type="nucleotide sequence ID" value="NZ_JBHTIM010000001.1"/>
</dbReference>
<evidence type="ECO:0000259" key="7">
    <source>
        <dbReference type="Pfam" id="PF04542"/>
    </source>
</evidence>
<feature type="domain" description="RNA polymerase sigma factor 70 region 4 type 2" evidence="8">
    <location>
        <begin position="128"/>
        <end position="175"/>
    </location>
</feature>
<feature type="domain" description="RNA polymerase sigma-70 region 2" evidence="7">
    <location>
        <begin position="32"/>
        <end position="91"/>
    </location>
</feature>
<dbReference type="Pfam" id="PF04542">
    <property type="entry name" value="Sigma70_r2"/>
    <property type="match status" value="1"/>
</dbReference>
<dbReference type="PANTHER" id="PTHR43133">
    <property type="entry name" value="RNA POLYMERASE ECF-TYPE SIGMA FACTO"/>
    <property type="match status" value="1"/>
</dbReference>
<dbReference type="InterPro" id="IPR013324">
    <property type="entry name" value="RNA_pol_sigma_r3/r4-like"/>
</dbReference>
<dbReference type="InterPro" id="IPR013249">
    <property type="entry name" value="RNA_pol_sigma70_r4_t2"/>
</dbReference>
<dbReference type="InterPro" id="IPR013325">
    <property type="entry name" value="RNA_pol_sigma_r2"/>
</dbReference>
<evidence type="ECO:0000256" key="2">
    <source>
        <dbReference type="ARBA" id="ARBA00023015"/>
    </source>
</evidence>
<dbReference type="Pfam" id="PF13490">
    <property type="entry name" value="zf-HC2"/>
    <property type="match status" value="1"/>
</dbReference>
<evidence type="ECO:0000256" key="5">
    <source>
        <dbReference type="ARBA" id="ARBA00023163"/>
    </source>
</evidence>
<dbReference type="InterPro" id="IPR036388">
    <property type="entry name" value="WH-like_DNA-bd_sf"/>
</dbReference>
<dbReference type="PANTHER" id="PTHR43133:SF8">
    <property type="entry name" value="RNA POLYMERASE SIGMA FACTOR HI_1459-RELATED"/>
    <property type="match status" value="1"/>
</dbReference>
<keyword evidence="2" id="KW-0805">Transcription regulation</keyword>
<feature type="compositionally biased region" description="Low complexity" evidence="6">
    <location>
        <begin position="405"/>
        <end position="417"/>
    </location>
</feature>
<dbReference type="InterPro" id="IPR007627">
    <property type="entry name" value="RNA_pol_sigma70_r2"/>
</dbReference>
<keyword evidence="4" id="KW-0238">DNA-binding</keyword>
<sequence>MSTHDASGVTELGDADLVLRTRSGDRAAFGELWRRHYRSGVTVARSVSSSLDPDDLVQEAYTRIYQSIQKGGGPTGSFRAYLFTSIRNTAAGWGRARKETAIDVLDTVEDPATSEEATDEALDRSLTHQAFRSLPTRWQEVLWYSEIEGMKPSEIAPLLGMKATAVAQLTFRAREGLREAWIQAHLRSVEDGSACQWTIERLGAYARENLGRRDLGKVDTHLAECARCAIVAGEAKEVGSRLALVLLPLTVGAAGAGAYLASLQGGGMPLVAMAAMPSAVVDGAVAVSPGGGAAFVPVDPAGTVGSVAGSGSSTAGSASAAASGTGSASAGGAAAAGAGATVAASGGLLSGVGAVVGLAAAGVVVVGSVVAAAVVLPGTTPPAVEAEGVSIVEPAPEAPAPLPAPTSTSTATPAAAPTQPPAPEVTSEPPTDAAPSAPAAPAPSASPVPTVAPTAAPTPVPTTTPTPVPTATPSPEPTSTPTLAPSPTPTPTATPTATPTPAPTTTPTPTPTPTPRPTEPELPAGSPTVGGATAVFDGSRLTVTVGVNGTPGASVDVVFAGSSRGTVTLDGSGSATVVLRPTLADVIFDARLRIRFIAGTSAGPDASYRLSDLVGLEEILDAWDASQATTE</sequence>